<dbReference type="InterPro" id="IPR036291">
    <property type="entry name" value="NAD(P)-bd_dom_sf"/>
</dbReference>
<feature type="domain" description="NAD-dependent epimerase/dehydratase" evidence="2">
    <location>
        <begin position="104"/>
        <end position="216"/>
    </location>
</feature>
<sequence>MPQSPTPGRLFCFGLGFSATALARRLLDAGWQVAGTCRTAEKAAALRAQGIEAYVFSPDQPLERGALAGTTHLLDSVPPTAEGDRVLATLTPDILALPNLRWVGYLSTTGVYGNKDGGWVDESAPVQPATERGKARAVAEAQWMALHDAHGLPVHRFRLPGIYGPGRSALDQMRAGTARRVDKKGQVFSRIHIHDLGSALMASMERPNPGAIYNVADDHPCPSPDVVTYAAELLGLEPPPLVPFEQADLSPMATSFYGENKRISNARLKAELGVTLRYPSYREGLADQLAAELAIGRRT</sequence>
<comment type="caution">
    <text evidence="3">The sequence shown here is derived from an EMBL/GenBank/DDBJ whole genome shotgun (WGS) entry which is preliminary data.</text>
</comment>
<reference evidence="3 4" key="1">
    <citation type="submission" date="2019-06" db="EMBL/GenBank/DDBJ databases">
        <title>Genomic Encyclopedia of Type Strains, Phase IV (KMG-V): Genome sequencing to study the core and pangenomes of soil and plant-associated prokaryotes.</title>
        <authorList>
            <person name="Whitman W."/>
        </authorList>
    </citation>
    <scope>NUCLEOTIDE SEQUENCE [LARGE SCALE GENOMIC DNA]</scope>
    <source>
        <strain evidence="3 4">BR 11140</strain>
    </source>
</reference>
<dbReference type="PANTHER" id="PTHR43574">
    <property type="entry name" value="EPIMERASE-RELATED"/>
    <property type="match status" value="1"/>
</dbReference>
<keyword evidence="1" id="KW-0520">NAD</keyword>
<protein>
    <submittedName>
        <fullName evidence="3">Nucleoside-diphosphate-sugar epimerase</fullName>
    </submittedName>
</protein>
<dbReference type="AlphaFoldDB" id="A0A560HWG3"/>
<name>A0A560HWG3_9PROT</name>
<dbReference type="SUPFAM" id="SSF51735">
    <property type="entry name" value="NAD(P)-binding Rossmann-fold domains"/>
    <property type="match status" value="1"/>
</dbReference>
<gene>
    <name evidence="3" type="ORF">FBZ92_12276</name>
</gene>
<evidence type="ECO:0000313" key="3">
    <source>
        <dbReference type="EMBL" id="TWB50982.1"/>
    </source>
</evidence>
<dbReference type="CDD" id="cd05266">
    <property type="entry name" value="SDR_a4"/>
    <property type="match status" value="1"/>
</dbReference>
<dbReference type="Proteomes" id="UP000318050">
    <property type="component" value="Unassembled WGS sequence"/>
</dbReference>
<evidence type="ECO:0000313" key="4">
    <source>
        <dbReference type="Proteomes" id="UP000318050"/>
    </source>
</evidence>
<dbReference type="EMBL" id="VITT01000022">
    <property type="protein sequence ID" value="TWB50982.1"/>
    <property type="molecule type" value="Genomic_DNA"/>
</dbReference>
<dbReference type="Gene3D" id="3.40.50.720">
    <property type="entry name" value="NAD(P)-binding Rossmann-like Domain"/>
    <property type="match status" value="1"/>
</dbReference>
<dbReference type="Pfam" id="PF01370">
    <property type="entry name" value="Epimerase"/>
    <property type="match status" value="1"/>
</dbReference>
<dbReference type="InterPro" id="IPR001509">
    <property type="entry name" value="Epimerase_deHydtase"/>
</dbReference>
<evidence type="ECO:0000259" key="2">
    <source>
        <dbReference type="Pfam" id="PF01370"/>
    </source>
</evidence>
<evidence type="ECO:0000256" key="1">
    <source>
        <dbReference type="ARBA" id="ARBA00023027"/>
    </source>
</evidence>
<proteinExistence type="predicted"/>
<organism evidence="3 4">
    <name type="scientific">Nitrospirillum amazonense</name>
    <dbReference type="NCBI Taxonomy" id="28077"/>
    <lineage>
        <taxon>Bacteria</taxon>
        <taxon>Pseudomonadati</taxon>
        <taxon>Pseudomonadota</taxon>
        <taxon>Alphaproteobacteria</taxon>
        <taxon>Rhodospirillales</taxon>
        <taxon>Azospirillaceae</taxon>
        <taxon>Nitrospirillum</taxon>
    </lineage>
</organism>
<dbReference type="OrthoDB" id="9808276at2"/>
<accession>A0A560HWG3</accession>